<name>A0A0R1U2E8_9LACO</name>
<proteinExistence type="predicted"/>
<keyword evidence="1" id="KW-0547">Nucleotide-binding</keyword>
<dbReference type="Proteomes" id="UP000051324">
    <property type="component" value="Unassembled WGS sequence"/>
</dbReference>
<dbReference type="eggNOG" id="COG1134">
    <property type="taxonomic scope" value="Bacteria"/>
</dbReference>
<evidence type="ECO:0000256" key="4">
    <source>
        <dbReference type="SAM" id="Phobius"/>
    </source>
</evidence>
<dbReference type="InterPro" id="IPR017871">
    <property type="entry name" value="ABC_transporter-like_CS"/>
</dbReference>
<dbReference type="EMBL" id="AZFT01000043">
    <property type="protein sequence ID" value="KRL85090.1"/>
    <property type="molecule type" value="Genomic_DNA"/>
</dbReference>
<dbReference type="InterPro" id="IPR003593">
    <property type="entry name" value="AAA+_ATPase"/>
</dbReference>
<keyword evidence="8" id="KW-1185">Reference proteome</keyword>
<dbReference type="PANTHER" id="PTHR46743:SF2">
    <property type="entry name" value="TEICHOIC ACIDS EXPORT ATP-BINDING PROTEIN TAGH"/>
    <property type="match status" value="1"/>
</dbReference>
<dbReference type="InterPro" id="IPR003439">
    <property type="entry name" value="ABC_transporter-like_ATP-bd"/>
</dbReference>
<reference evidence="7 8" key="1">
    <citation type="journal article" date="2015" name="Genome Announc.">
        <title>Expanding the biotechnology potential of lactobacilli through comparative genomics of 213 strains and associated genera.</title>
        <authorList>
            <person name="Sun Z."/>
            <person name="Harris H.M."/>
            <person name="McCann A."/>
            <person name="Guo C."/>
            <person name="Argimon S."/>
            <person name="Zhang W."/>
            <person name="Yang X."/>
            <person name="Jeffery I.B."/>
            <person name="Cooney J.C."/>
            <person name="Kagawa T.F."/>
            <person name="Liu W."/>
            <person name="Song Y."/>
            <person name="Salvetti E."/>
            <person name="Wrobel A."/>
            <person name="Rasinkangas P."/>
            <person name="Parkhill J."/>
            <person name="Rea M.C."/>
            <person name="O'Sullivan O."/>
            <person name="Ritari J."/>
            <person name="Douillard F.P."/>
            <person name="Paul Ross R."/>
            <person name="Yang R."/>
            <person name="Briner A.E."/>
            <person name="Felis G.E."/>
            <person name="de Vos W.M."/>
            <person name="Barrangou R."/>
            <person name="Klaenhammer T.R."/>
            <person name="Caufield P.W."/>
            <person name="Cui Y."/>
            <person name="Zhang H."/>
            <person name="O'Toole P.W."/>
        </authorList>
    </citation>
    <scope>NUCLEOTIDE SEQUENCE [LARGE SCALE GENOMIC DNA]</scope>
    <source>
        <strain evidence="7 8">DSM 16634</strain>
    </source>
</reference>
<dbReference type="SUPFAM" id="SSF52540">
    <property type="entry name" value="P-loop containing nucleoside triphosphate hydrolases"/>
    <property type="match status" value="1"/>
</dbReference>
<dbReference type="GO" id="GO:0005524">
    <property type="term" value="F:ATP binding"/>
    <property type="evidence" value="ECO:0007669"/>
    <property type="project" value="UniProtKB-KW"/>
</dbReference>
<evidence type="ECO:0000256" key="2">
    <source>
        <dbReference type="ARBA" id="ARBA00022840"/>
    </source>
</evidence>
<feature type="domain" description="LysM" evidence="6">
    <location>
        <begin position="432"/>
        <end position="476"/>
    </location>
</feature>
<evidence type="ECO:0000313" key="7">
    <source>
        <dbReference type="EMBL" id="KRL85090.1"/>
    </source>
</evidence>
<dbReference type="SUPFAM" id="SSF54106">
    <property type="entry name" value="LysM domain"/>
    <property type="match status" value="1"/>
</dbReference>
<dbReference type="InterPro" id="IPR018392">
    <property type="entry name" value="LysM"/>
</dbReference>
<sequence>MKDFTGEFIMAKIEIKYITKSVPLLIDKKDKHRVNDEVQKFWELRGINFKVNDGEGVGIIGDNGSGKAVLMRILAGKEKQTTGFITTDSQITYASCYALDPEKTGLDNIRQEIGKAQINEFKGDHYTNGIINFAEIGELLYRPVKEYSLGMQARLSLSIALFIDPEIVILDEVLSPLDRNYYFKAVNKIQQLKDSGVSFIVSEIRPMILETICEQTAWLQFGLLQDFGPTTEVLRQYDYAIEWEAHLTLPEKNEFIAEKQREQVQFNIDKLYEVFKSEQFKHGYTRKDEPRMRKAFFVERGNDPVKQDKVEEKHQKEKNTNKLNKGWIAVIVIVILVGCGIFWYQHSNAASTSQSTASSATTKSSKSSSTSSADTSKALSSKQASESAASAASESAKQASESAKQASESSESAAKASSESAASLSSEQADAQTITVADGESLESLATKYATTVEKLQELNGLGSSVDITAGETLYVPK</sequence>
<dbReference type="Gene3D" id="3.10.350.10">
    <property type="entry name" value="LysM domain"/>
    <property type="match status" value="1"/>
</dbReference>
<feature type="region of interest" description="Disordered" evidence="3">
    <location>
        <begin position="353"/>
        <end position="440"/>
    </location>
</feature>
<protein>
    <submittedName>
        <fullName evidence="7">Teichoic acid translocation ATP-binding protein</fullName>
    </submittedName>
</protein>
<dbReference type="Pfam" id="PF00005">
    <property type="entry name" value="ABC_tran"/>
    <property type="match status" value="1"/>
</dbReference>
<dbReference type="Gene3D" id="3.40.50.300">
    <property type="entry name" value="P-loop containing nucleotide triphosphate hydrolases"/>
    <property type="match status" value="1"/>
</dbReference>
<dbReference type="PATRIC" id="fig|1423724.4.peg.141"/>
<dbReference type="AlphaFoldDB" id="A0A0R1U2E8"/>
<evidence type="ECO:0000259" key="6">
    <source>
        <dbReference type="PROSITE" id="PS51782"/>
    </source>
</evidence>
<keyword evidence="4" id="KW-1133">Transmembrane helix</keyword>
<evidence type="ECO:0000259" key="5">
    <source>
        <dbReference type="PROSITE" id="PS50893"/>
    </source>
</evidence>
<accession>A0A0R1U2E8</accession>
<dbReference type="STRING" id="1423724.FC32_GL000133"/>
<dbReference type="PROSITE" id="PS50893">
    <property type="entry name" value="ABC_TRANSPORTER_2"/>
    <property type="match status" value="1"/>
</dbReference>
<dbReference type="Pfam" id="PF01476">
    <property type="entry name" value="LysM"/>
    <property type="match status" value="1"/>
</dbReference>
<feature type="domain" description="ABC transporter" evidence="5">
    <location>
        <begin position="26"/>
        <end position="246"/>
    </location>
</feature>
<keyword evidence="4" id="KW-0812">Transmembrane</keyword>
<evidence type="ECO:0000256" key="1">
    <source>
        <dbReference type="ARBA" id="ARBA00022741"/>
    </source>
</evidence>
<dbReference type="SMART" id="SM00382">
    <property type="entry name" value="AAA"/>
    <property type="match status" value="1"/>
</dbReference>
<dbReference type="InterPro" id="IPR036779">
    <property type="entry name" value="LysM_dom_sf"/>
</dbReference>
<feature type="compositionally biased region" description="Low complexity" evidence="3">
    <location>
        <begin position="353"/>
        <end position="429"/>
    </location>
</feature>
<evidence type="ECO:0000313" key="8">
    <source>
        <dbReference type="Proteomes" id="UP000051324"/>
    </source>
</evidence>
<dbReference type="InterPro" id="IPR027417">
    <property type="entry name" value="P-loop_NTPase"/>
</dbReference>
<dbReference type="PROSITE" id="PS51782">
    <property type="entry name" value="LYSM"/>
    <property type="match status" value="1"/>
</dbReference>
<dbReference type="SMART" id="SM00257">
    <property type="entry name" value="LysM"/>
    <property type="match status" value="1"/>
</dbReference>
<dbReference type="PROSITE" id="PS00211">
    <property type="entry name" value="ABC_TRANSPORTER_1"/>
    <property type="match status" value="1"/>
</dbReference>
<comment type="caution">
    <text evidence="7">The sequence shown here is derived from an EMBL/GenBank/DDBJ whole genome shotgun (WGS) entry which is preliminary data.</text>
</comment>
<evidence type="ECO:0000256" key="3">
    <source>
        <dbReference type="SAM" id="MobiDB-lite"/>
    </source>
</evidence>
<dbReference type="InterPro" id="IPR050683">
    <property type="entry name" value="Bact_Polysacc_Export_ATP-bd"/>
</dbReference>
<keyword evidence="4" id="KW-0472">Membrane</keyword>
<feature type="transmembrane region" description="Helical" evidence="4">
    <location>
        <begin position="326"/>
        <end position="344"/>
    </location>
</feature>
<dbReference type="PANTHER" id="PTHR46743">
    <property type="entry name" value="TEICHOIC ACIDS EXPORT ATP-BINDING PROTEIN TAGH"/>
    <property type="match status" value="1"/>
</dbReference>
<organism evidence="7 8">
    <name type="scientific">Ligilactobacillus apodemi DSM 16634 = JCM 16172</name>
    <dbReference type="NCBI Taxonomy" id="1423724"/>
    <lineage>
        <taxon>Bacteria</taxon>
        <taxon>Bacillati</taxon>
        <taxon>Bacillota</taxon>
        <taxon>Bacilli</taxon>
        <taxon>Lactobacillales</taxon>
        <taxon>Lactobacillaceae</taxon>
        <taxon>Ligilactobacillus</taxon>
    </lineage>
</organism>
<gene>
    <name evidence="7" type="ORF">FC32_GL000133</name>
</gene>
<keyword evidence="2 7" id="KW-0067">ATP-binding</keyword>
<dbReference type="GO" id="GO:0016887">
    <property type="term" value="F:ATP hydrolysis activity"/>
    <property type="evidence" value="ECO:0007669"/>
    <property type="project" value="InterPro"/>
</dbReference>